<dbReference type="EMBL" id="JAVHNR010000004">
    <property type="protein sequence ID" value="KAK6345763.1"/>
    <property type="molecule type" value="Genomic_DNA"/>
</dbReference>
<comment type="caution">
    <text evidence="2">The sequence shown here is derived from an EMBL/GenBank/DDBJ whole genome shotgun (WGS) entry which is preliminary data.</text>
</comment>
<evidence type="ECO:0000313" key="2">
    <source>
        <dbReference type="EMBL" id="KAK6345763.1"/>
    </source>
</evidence>
<dbReference type="AlphaFoldDB" id="A0AAN8RNQ7"/>
<name>A0AAN8RNQ7_9PEZI</name>
<keyword evidence="3" id="KW-1185">Reference proteome</keyword>
<reference evidence="2 3" key="1">
    <citation type="submission" date="2019-10" db="EMBL/GenBank/DDBJ databases">
        <authorList>
            <person name="Palmer J.M."/>
        </authorList>
    </citation>
    <scope>NUCLEOTIDE SEQUENCE [LARGE SCALE GENOMIC DNA]</scope>
    <source>
        <strain evidence="2 3">TWF718</strain>
    </source>
</reference>
<evidence type="ECO:0000313" key="3">
    <source>
        <dbReference type="Proteomes" id="UP001313282"/>
    </source>
</evidence>
<evidence type="ECO:0000256" key="1">
    <source>
        <dbReference type="SAM" id="MobiDB-lite"/>
    </source>
</evidence>
<proteinExistence type="predicted"/>
<protein>
    <submittedName>
        <fullName evidence="2">Uncharacterized protein</fullName>
    </submittedName>
</protein>
<organism evidence="2 3">
    <name type="scientific">Orbilia javanica</name>
    <dbReference type="NCBI Taxonomy" id="47235"/>
    <lineage>
        <taxon>Eukaryota</taxon>
        <taxon>Fungi</taxon>
        <taxon>Dikarya</taxon>
        <taxon>Ascomycota</taxon>
        <taxon>Pezizomycotina</taxon>
        <taxon>Orbiliomycetes</taxon>
        <taxon>Orbiliales</taxon>
        <taxon>Orbiliaceae</taxon>
        <taxon>Orbilia</taxon>
    </lineage>
</organism>
<sequence>MSSFHSHFGNTADSISARGRGHMAPAWAQNPDSIFDWRKFQQADSGHALGITAERGKGCKINENGFSIMTMDQGFPPPSSRNPGVVPIFSHENRIRPGPKSTKKLGS</sequence>
<gene>
    <name evidence="2" type="ORF">TWF718_007670</name>
</gene>
<accession>A0AAN8RNQ7</accession>
<feature type="region of interest" description="Disordered" evidence="1">
    <location>
        <begin position="70"/>
        <end position="107"/>
    </location>
</feature>
<dbReference type="Proteomes" id="UP001313282">
    <property type="component" value="Unassembled WGS sequence"/>
</dbReference>